<name>A0A098EPF6_9BACL</name>
<keyword evidence="3" id="KW-1185">Reference proteome</keyword>
<dbReference type="EMBL" id="CCXS01000001">
    <property type="protein sequence ID" value="CEG23690.1"/>
    <property type="molecule type" value="Genomic_DNA"/>
</dbReference>
<proteinExistence type="predicted"/>
<gene>
    <name evidence="2" type="ORF">BN1080_02694</name>
</gene>
<evidence type="ECO:0000313" key="3">
    <source>
        <dbReference type="Proteomes" id="UP000043699"/>
    </source>
</evidence>
<dbReference type="InterPro" id="IPR025847">
    <property type="entry name" value="MEDS_domain"/>
</dbReference>
<protein>
    <recommendedName>
        <fullName evidence="1">MEDS domain-containing protein</fullName>
    </recommendedName>
</protein>
<dbReference type="STRING" id="1499687.BN1080_02694"/>
<reference evidence="2 3" key="1">
    <citation type="submission" date="2014-09" db="EMBL/GenBank/DDBJ databases">
        <authorList>
            <person name="Urmite Genomes Urmite Genomes"/>
        </authorList>
    </citation>
    <scope>NUCLEOTIDE SEQUENCE [LARGE SCALE GENOMIC DNA]</scope>
    <source>
        <strain evidence="2 3">ES2</strain>
    </source>
</reference>
<organism evidence="2 3">
    <name type="scientific">Planococcus massiliensis</name>
    <dbReference type="NCBI Taxonomy" id="1499687"/>
    <lineage>
        <taxon>Bacteria</taxon>
        <taxon>Bacillati</taxon>
        <taxon>Bacillota</taxon>
        <taxon>Bacilli</taxon>
        <taxon>Bacillales</taxon>
        <taxon>Caryophanaceae</taxon>
        <taxon>Planococcus</taxon>
    </lineage>
</organism>
<sequence length="186" mass="21525">MREASVELAKQIGQTKGAHVFYSYNQLESYIENAVSFIVQGLAQGERVLFVENRRISPMVFKELQNSLSEKEMEGIHFINNFDFYWRNGNFHPPTILAHFKKATDIFVENDLAFRTWGHIEWGREQDILNEIELYEKNVASEVEERNAISVCAYDASHVSDDLRRRLIACHGYLMTDDSITSLTAK</sequence>
<feature type="domain" description="MEDS" evidence="1">
    <location>
        <begin position="19"/>
        <end position="171"/>
    </location>
</feature>
<dbReference type="Pfam" id="PF14417">
    <property type="entry name" value="MEDS"/>
    <property type="match status" value="1"/>
</dbReference>
<accession>A0A098EPF6</accession>
<dbReference type="Proteomes" id="UP000043699">
    <property type="component" value="Unassembled WGS sequence"/>
</dbReference>
<dbReference type="AlphaFoldDB" id="A0A098EPF6"/>
<dbReference type="OrthoDB" id="2855396at2"/>
<evidence type="ECO:0000313" key="2">
    <source>
        <dbReference type="EMBL" id="CEG23690.1"/>
    </source>
</evidence>
<dbReference type="RefSeq" id="WP_052652581.1">
    <property type="nucleotide sequence ID" value="NZ_CCXS01000001.1"/>
</dbReference>
<evidence type="ECO:0000259" key="1">
    <source>
        <dbReference type="Pfam" id="PF14417"/>
    </source>
</evidence>